<evidence type="ECO:0000256" key="1">
    <source>
        <dbReference type="SAM" id="Phobius"/>
    </source>
</evidence>
<evidence type="ECO:0000313" key="2">
    <source>
        <dbReference type="EMBL" id="QPD03998.1"/>
    </source>
</evidence>
<evidence type="ECO:0000313" key="3">
    <source>
        <dbReference type="Proteomes" id="UP000593737"/>
    </source>
</evidence>
<proteinExistence type="predicted"/>
<keyword evidence="1" id="KW-1133">Transmembrane helix</keyword>
<sequence>MPKLINVHHSQQTTQQAQEYVKIHILMPSGFLGLICLVGGVGGLVYQWFATDTYTWDTFYQSSGLFLSGIGLGAGHTLYQRYLLREFPEVLAARMRQTLDRKKGKLKRRSEPMDFDHPGRQLVPFAYVGGITLLVGSAIAAFAYGHVYIVPAISLPWAGYYWARLFLWRRVITIEKVKV</sequence>
<accession>A0A7S8FDS5</accession>
<reference evidence="2 3" key="1">
    <citation type="journal article" date="2020" name="ISME J.">
        <title>Enrichment and physiological characterization of a novel comammox Nitrospira indicates ammonium inhibition of complete nitrification.</title>
        <authorList>
            <person name="Sakoula D."/>
            <person name="Koch H."/>
            <person name="Frank J."/>
            <person name="Jetten M.S.M."/>
            <person name="van Kessel M.A.H.J."/>
            <person name="Lucker S."/>
        </authorList>
    </citation>
    <scope>NUCLEOTIDE SEQUENCE [LARGE SCALE GENOMIC DNA]</scope>
    <source>
        <strain evidence="2">Comreactor17</strain>
    </source>
</reference>
<name>A0A7S8FDS5_9BACT</name>
<dbReference type="KEGG" id="nkf:Nkreftii_001772"/>
<dbReference type="AlphaFoldDB" id="A0A7S8FDS5"/>
<gene>
    <name evidence="2" type="ORF">Nkreftii_001772</name>
</gene>
<feature type="transmembrane region" description="Helical" evidence="1">
    <location>
        <begin position="148"/>
        <end position="167"/>
    </location>
</feature>
<organism evidence="2 3">
    <name type="scientific">Candidatus Nitrospira kreftii</name>
    <dbReference type="NCBI Taxonomy" id="2652173"/>
    <lineage>
        <taxon>Bacteria</taxon>
        <taxon>Pseudomonadati</taxon>
        <taxon>Nitrospirota</taxon>
        <taxon>Nitrospiria</taxon>
        <taxon>Nitrospirales</taxon>
        <taxon>Nitrospiraceae</taxon>
        <taxon>Nitrospira</taxon>
    </lineage>
</organism>
<feature type="transmembrane region" description="Helical" evidence="1">
    <location>
        <begin position="25"/>
        <end position="46"/>
    </location>
</feature>
<feature type="transmembrane region" description="Helical" evidence="1">
    <location>
        <begin position="122"/>
        <end position="142"/>
    </location>
</feature>
<keyword evidence="1" id="KW-0472">Membrane</keyword>
<feature type="transmembrane region" description="Helical" evidence="1">
    <location>
        <begin position="58"/>
        <end position="79"/>
    </location>
</feature>
<dbReference type="EMBL" id="CP047423">
    <property type="protein sequence ID" value="QPD03998.1"/>
    <property type="molecule type" value="Genomic_DNA"/>
</dbReference>
<keyword evidence="1" id="KW-0812">Transmembrane</keyword>
<dbReference type="Proteomes" id="UP000593737">
    <property type="component" value="Chromosome"/>
</dbReference>
<protein>
    <submittedName>
        <fullName evidence="2">Uncharacterized protein</fullName>
    </submittedName>
</protein>